<organism evidence="2 3">
    <name type="scientific">Zasmidium cellare</name>
    <name type="common">Wine cellar mold</name>
    <name type="synonym">Racodium cellare</name>
    <dbReference type="NCBI Taxonomy" id="395010"/>
    <lineage>
        <taxon>Eukaryota</taxon>
        <taxon>Fungi</taxon>
        <taxon>Dikarya</taxon>
        <taxon>Ascomycota</taxon>
        <taxon>Pezizomycotina</taxon>
        <taxon>Dothideomycetes</taxon>
        <taxon>Dothideomycetidae</taxon>
        <taxon>Mycosphaerellales</taxon>
        <taxon>Mycosphaerellaceae</taxon>
        <taxon>Zasmidium</taxon>
    </lineage>
</organism>
<gene>
    <name evidence="2" type="ORF">PRZ48_000132</name>
</gene>
<comment type="caution">
    <text evidence="2">The sequence shown here is derived from an EMBL/GenBank/DDBJ whole genome shotgun (WGS) entry which is preliminary data.</text>
</comment>
<dbReference type="SUPFAM" id="SSF52833">
    <property type="entry name" value="Thioredoxin-like"/>
    <property type="match status" value="1"/>
</dbReference>
<protein>
    <recommendedName>
        <fullName evidence="1">GST N-terminal domain-containing protein</fullName>
    </recommendedName>
</protein>
<feature type="domain" description="GST N-terminal" evidence="1">
    <location>
        <begin position="6"/>
        <end position="92"/>
    </location>
</feature>
<name>A0ABR0EXM9_ZASCE</name>
<dbReference type="InterPro" id="IPR036249">
    <property type="entry name" value="Thioredoxin-like_sf"/>
</dbReference>
<reference evidence="2 3" key="1">
    <citation type="journal article" date="2023" name="G3 (Bethesda)">
        <title>A chromosome-level genome assembly of Zasmidium syzygii isolated from banana leaves.</title>
        <authorList>
            <person name="van Westerhoven A.C."/>
            <person name="Mehrabi R."/>
            <person name="Talebi R."/>
            <person name="Steentjes M.B.F."/>
            <person name="Corcolon B."/>
            <person name="Chong P.A."/>
            <person name="Kema G.H.J."/>
            <person name="Seidl M.F."/>
        </authorList>
    </citation>
    <scope>NUCLEOTIDE SEQUENCE [LARGE SCALE GENOMIC DNA]</scope>
    <source>
        <strain evidence="2 3">P124</strain>
    </source>
</reference>
<evidence type="ECO:0000313" key="2">
    <source>
        <dbReference type="EMBL" id="KAK4506402.1"/>
    </source>
</evidence>
<dbReference type="Gene3D" id="3.40.30.10">
    <property type="entry name" value="Glutaredoxin"/>
    <property type="match status" value="1"/>
</dbReference>
<dbReference type="InterPro" id="IPR004045">
    <property type="entry name" value="Glutathione_S-Trfase_N"/>
</dbReference>
<dbReference type="SUPFAM" id="SSF47616">
    <property type="entry name" value="GST C-terminal domain-like"/>
    <property type="match status" value="1"/>
</dbReference>
<dbReference type="EMBL" id="JAXOVC010000001">
    <property type="protein sequence ID" value="KAK4506402.1"/>
    <property type="molecule type" value="Genomic_DNA"/>
</dbReference>
<dbReference type="Proteomes" id="UP001305779">
    <property type="component" value="Unassembled WGS sequence"/>
</dbReference>
<accession>A0ABR0EXM9</accession>
<proteinExistence type="predicted"/>
<dbReference type="InterPro" id="IPR036282">
    <property type="entry name" value="Glutathione-S-Trfase_C_sf"/>
</dbReference>
<evidence type="ECO:0000259" key="1">
    <source>
        <dbReference type="PROSITE" id="PS50404"/>
    </source>
</evidence>
<sequence length="251" mass="28333">MAQEQATHVLYHFQFSICSIMVRYTFAQRGPAIDDAHEIRLEEKHVDIVKDLEQMSEHFLCVPVLLDVKNGSPLPDSVAITKYLAKSYPSMIPEPHAKEIAQLIHDLHGISFFGFTFAGKPQTVSRSKEHLQGFLEGDISDRYRKAIEYKLKRLDTAKAGALTPEAAAKNEEYTKQLVTKLEALLQASKTSWLFDLEQPSALDSHLVVFIARMLDIGRGDVIPEALKSYGQQAMSRPEWQQVMQGKSTTPY</sequence>
<keyword evidence="3" id="KW-1185">Reference proteome</keyword>
<evidence type="ECO:0000313" key="3">
    <source>
        <dbReference type="Proteomes" id="UP001305779"/>
    </source>
</evidence>
<dbReference type="PROSITE" id="PS50404">
    <property type="entry name" value="GST_NTER"/>
    <property type="match status" value="1"/>
</dbReference>